<evidence type="ECO:0000313" key="2">
    <source>
        <dbReference type="Proteomes" id="UP000006729"/>
    </source>
</evidence>
<reference evidence="1 2" key="1">
    <citation type="journal article" date="2006" name="Science">
        <title>The genome of black cottonwood, Populus trichocarpa (Torr. &amp; Gray).</title>
        <authorList>
            <person name="Tuskan G.A."/>
            <person name="Difazio S."/>
            <person name="Jansson S."/>
            <person name="Bohlmann J."/>
            <person name="Grigoriev I."/>
            <person name="Hellsten U."/>
            <person name="Putnam N."/>
            <person name="Ralph S."/>
            <person name="Rombauts S."/>
            <person name="Salamov A."/>
            <person name="Schein J."/>
            <person name="Sterck L."/>
            <person name="Aerts A."/>
            <person name="Bhalerao R.R."/>
            <person name="Bhalerao R.P."/>
            <person name="Blaudez D."/>
            <person name="Boerjan W."/>
            <person name="Brun A."/>
            <person name="Brunner A."/>
            <person name="Busov V."/>
            <person name="Campbell M."/>
            <person name="Carlson J."/>
            <person name="Chalot M."/>
            <person name="Chapman J."/>
            <person name="Chen G.L."/>
            <person name="Cooper D."/>
            <person name="Coutinho P.M."/>
            <person name="Couturier J."/>
            <person name="Covert S."/>
            <person name="Cronk Q."/>
            <person name="Cunningham R."/>
            <person name="Davis J."/>
            <person name="Degroeve S."/>
            <person name="Dejardin A."/>
            <person name="Depamphilis C."/>
            <person name="Detter J."/>
            <person name="Dirks B."/>
            <person name="Dubchak I."/>
            <person name="Duplessis S."/>
            <person name="Ehlting J."/>
            <person name="Ellis B."/>
            <person name="Gendler K."/>
            <person name="Goodstein D."/>
            <person name="Gribskov M."/>
            <person name="Grimwood J."/>
            <person name="Groover A."/>
            <person name="Gunter L."/>
            <person name="Hamberger B."/>
            <person name="Heinze B."/>
            <person name="Helariutta Y."/>
            <person name="Henrissat B."/>
            <person name="Holligan D."/>
            <person name="Holt R."/>
            <person name="Huang W."/>
            <person name="Islam-Faridi N."/>
            <person name="Jones S."/>
            <person name="Jones-Rhoades M."/>
            <person name="Jorgensen R."/>
            <person name="Joshi C."/>
            <person name="Kangasjarvi J."/>
            <person name="Karlsson J."/>
            <person name="Kelleher C."/>
            <person name="Kirkpatrick R."/>
            <person name="Kirst M."/>
            <person name="Kohler A."/>
            <person name="Kalluri U."/>
            <person name="Larimer F."/>
            <person name="Leebens-Mack J."/>
            <person name="Leple J.C."/>
            <person name="Locascio P."/>
            <person name="Lou Y."/>
            <person name="Lucas S."/>
            <person name="Martin F."/>
            <person name="Montanini B."/>
            <person name="Napoli C."/>
            <person name="Nelson D.R."/>
            <person name="Nelson C."/>
            <person name="Nieminen K."/>
            <person name="Nilsson O."/>
            <person name="Pereda V."/>
            <person name="Peter G."/>
            <person name="Philippe R."/>
            <person name="Pilate G."/>
            <person name="Poliakov A."/>
            <person name="Razumovskaya J."/>
            <person name="Richardson P."/>
            <person name="Rinaldi C."/>
            <person name="Ritland K."/>
            <person name="Rouze P."/>
            <person name="Ryaboy D."/>
            <person name="Schmutz J."/>
            <person name="Schrader J."/>
            <person name="Segerman B."/>
            <person name="Shin H."/>
            <person name="Siddiqui A."/>
            <person name="Sterky F."/>
            <person name="Terry A."/>
            <person name="Tsai C.J."/>
            <person name="Uberbacher E."/>
            <person name="Unneberg P."/>
            <person name="Vahala J."/>
            <person name="Wall K."/>
            <person name="Wessler S."/>
            <person name="Yang G."/>
            <person name="Yin T."/>
            <person name="Douglas C."/>
            <person name="Marra M."/>
            <person name="Sandberg G."/>
            <person name="Van de Peer Y."/>
            <person name="Rokhsar D."/>
        </authorList>
    </citation>
    <scope>NUCLEOTIDE SEQUENCE [LARGE SCALE GENOMIC DNA]</scope>
    <source>
        <strain evidence="2">cv. Nisqually</strain>
    </source>
</reference>
<evidence type="ECO:0000313" key="1">
    <source>
        <dbReference type="EMBL" id="KAI9401187.1"/>
    </source>
</evidence>
<organism evidence="1 2">
    <name type="scientific">Populus trichocarpa</name>
    <name type="common">Western balsam poplar</name>
    <name type="synonym">Populus balsamifera subsp. trichocarpa</name>
    <dbReference type="NCBI Taxonomy" id="3694"/>
    <lineage>
        <taxon>Eukaryota</taxon>
        <taxon>Viridiplantae</taxon>
        <taxon>Streptophyta</taxon>
        <taxon>Embryophyta</taxon>
        <taxon>Tracheophyta</taxon>
        <taxon>Spermatophyta</taxon>
        <taxon>Magnoliopsida</taxon>
        <taxon>eudicotyledons</taxon>
        <taxon>Gunneridae</taxon>
        <taxon>Pentapetalae</taxon>
        <taxon>rosids</taxon>
        <taxon>fabids</taxon>
        <taxon>Malpighiales</taxon>
        <taxon>Salicaceae</taxon>
        <taxon>Saliceae</taxon>
        <taxon>Populus</taxon>
    </lineage>
</organism>
<gene>
    <name evidence="1" type="ORF">POPTR_001G093650v4</name>
</gene>
<name>A0ACC0THS5_POPTR</name>
<proteinExistence type="predicted"/>
<comment type="caution">
    <text evidence="1">The sequence shown here is derived from an EMBL/GenBank/DDBJ whole genome shotgun (WGS) entry which is preliminary data.</text>
</comment>
<protein>
    <submittedName>
        <fullName evidence="1">Uncharacterized protein</fullName>
    </submittedName>
</protein>
<sequence>MSRFKLFLVLVRDHCVRFSGPTNMRNSGLFLYYGSFFSSQDEKKKVGGHKPTITGDQDKRNEFDSYPAFHNGVRTVSLRFSWWWGGVHGENSESPMNVFFLLLSSMILTTHFYS</sequence>
<dbReference type="Proteomes" id="UP000006729">
    <property type="component" value="Chromosome 1"/>
</dbReference>
<keyword evidence="2" id="KW-1185">Reference proteome</keyword>
<accession>A0ACC0THS5</accession>
<dbReference type="EMBL" id="CM009290">
    <property type="protein sequence ID" value="KAI9401187.1"/>
    <property type="molecule type" value="Genomic_DNA"/>
</dbReference>